<reference evidence="2 3" key="1">
    <citation type="submission" date="2016-10" db="EMBL/GenBank/DDBJ databases">
        <authorList>
            <person name="de Groot N.N."/>
        </authorList>
    </citation>
    <scope>NUCLEOTIDE SEQUENCE [LARGE SCALE GENOMIC DNA]</scope>
    <source>
        <strain evidence="2 3">CPCC 202699</strain>
    </source>
</reference>
<dbReference type="Proteomes" id="UP000199515">
    <property type="component" value="Unassembled WGS sequence"/>
</dbReference>
<dbReference type="GO" id="GO:0017000">
    <property type="term" value="P:antibiotic biosynthetic process"/>
    <property type="evidence" value="ECO:0007669"/>
    <property type="project" value="UniProtKB-KW"/>
</dbReference>
<dbReference type="AlphaFoldDB" id="A0A1H3MZW3"/>
<dbReference type="Gene3D" id="3.40.640.10">
    <property type="entry name" value="Type I PLP-dependent aspartate aminotransferase-like (Major domain)"/>
    <property type="match status" value="1"/>
</dbReference>
<protein>
    <submittedName>
        <fullName evidence="2">Selenocysteine lyase/Cysteine desulfurase</fullName>
    </submittedName>
</protein>
<keyword evidence="1" id="KW-0045">Antibiotic biosynthesis</keyword>
<evidence type="ECO:0000313" key="2">
    <source>
        <dbReference type="EMBL" id="SDY82033.1"/>
    </source>
</evidence>
<organism evidence="2 3">
    <name type="scientific">Amycolatopsis xylanica</name>
    <dbReference type="NCBI Taxonomy" id="589385"/>
    <lineage>
        <taxon>Bacteria</taxon>
        <taxon>Bacillati</taxon>
        <taxon>Actinomycetota</taxon>
        <taxon>Actinomycetes</taxon>
        <taxon>Pseudonocardiales</taxon>
        <taxon>Pseudonocardiaceae</taxon>
        <taxon>Amycolatopsis</taxon>
    </lineage>
</organism>
<dbReference type="InterPro" id="IPR015424">
    <property type="entry name" value="PyrdxlP-dep_Trfase"/>
</dbReference>
<keyword evidence="3" id="KW-1185">Reference proteome</keyword>
<dbReference type="EMBL" id="FNON01000007">
    <property type="protein sequence ID" value="SDY82033.1"/>
    <property type="molecule type" value="Genomic_DNA"/>
</dbReference>
<evidence type="ECO:0000313" key="3">
    <source>
        <dbReference type="Proteomes" id="UP000199515"/>
    </source>
</evidence>
<keyword evidence="2" id="KW-0456">Lyase</keyword>
<name>A0A1H3MZW3_9PSEU</name>
<dbReference type="OrthoDB" id="5501089at2"/>
<proteinExistence type="predicted"/>
<gene>
    <name evidence="2" type="ORF">SAMN05421504_10768</name>
</gene>
<dbReference type="InterPro" id="IPR015422">
    <property type="entry name" value="PyrdxlP-dep_Trfase_small"/>
</dbReference>
<dbReference type="SUPFAM" id="SSF53383">
    <property type="entry name" value="PLP-dependent transferases"/>
    <property type="match status" value="1"/>
</dbReference>
<dbReference type="RefSeq" id="WP_091294411.1">
    <property type="nucleotide sequence ID" value="NZ_FNON01000007.1"/>
</dbReference>
<dbReference type="STRING" id="589385.SAMN05421504_10768"/>
<sequence length="410" mass="44584">MTTEPTSNQPTTTLDSLRGEPNALAAHYTRFRVADRLLLSGHSHQAWPDVAAEGLTEAFADAAEGVDGKWDAAFAKADEVRAGFREVLGDPRAQIALGASTHDLVVRLLSSWDLRRRPRLVTTDGEFHTLRRQLARLAEEGVELVRVPAAPVATLAERLAAEVAKDHERTCAVLVSAVLFETSRLVPGLSFLAEACRNRSVELVVDAYHALGVVPFSLHDLGLTNAWVLGGGYKYLQLGEGNCFLRLPAHAQELRPVVTGWYAEFGALADERRPGLVAYAEGADRFAGATYDPTSHYRGARVFRFFAEQGLTPELLREVSQHQVGLLAAAFDRLDLPEHVATRDRDTPLGAIGGFLSLRCKDASGLQAALAERGVRTDSRGEYLRFGPAPYLRDAQLEAAMAVLGEVAAR</sequence>
<dbReference type="GO" id="GO:0016829">
    <property type="term" value="F:lyase activity"/>
    <property type="evidence" value="ECO:0007669"/>
    <property type="project" value="UniProtKB-KW"/>
</dbReference>
<evidence type="ECO:0000256" key="1">
    <source>
        <dbReference type="ARBA" id="ARBA00023194"/>
    </source>
</evidence>
<accession>A0A1H3MZW3</accession>
<dbReference type="InterPro" id="IPR015421">
    <property type="entry name" value="PyrdxlP-dep_Trfase_major"/>
</dbReference>
<dbReference type="Gene3D" id="3.90.1150.10">
    <property type="entry name" value="Aspartate Aminotransferase, domain 1"/>
    <property type="match status" value="1"/>
</dbReference>